<keyword evidence="9" id="KW-1185">Reference proteome</keyword>
<evidence type="ECO:0000256" key="1">
    <source>
        <dbReference type="ARBA" id="ARBA00004651"/>
    </source>
</evidence>
<dbReference type="GO" id="GO:0005886">
    <property type="term" value="C:plasma membrane"/>
    <property type="evidence" value="ECO:0007669"/>
    <property type="project" value="UniProtKB-SubCell"/>
</dbReference>
<dbReference type="Proteomes" id="UP000515728">
    <property type="component" value="Chromosome"/>
</dbReference>
<evidence type="ECO:0000313" key="8">
    <source>
        <dbReference type="EMBL" id="QNG55806.1"/>
    </source>
</evidence>
<keyword evidence="5" id="KW-1133">Transmembrane helix</keyword>
<dbReference type="InterPro" id="IPR016064">
    <property type="entry name" value="NAD/diacylglycerol_kinase_sf"/>
</dbReference>
<dbReference type="EMBL" id="CP060131">
    <property type="protein sequence ID" value="QNG55806.1"/>
    <property type="molecule type" value="Genomic_DNA"/>
</dbReference>
<evidence type="ECO:0000256" key="4">
    <source>
        <dbReference type="ARBA" id="ARBA00022801"/>
    </source>
</evidence>
<dbReference type="InterPro" id="IPR001206">
    <property type="entry name" value="Diacylglycerol_kinase_cat_dom"/>
</dbReference>
<evidence type="ECO:0000256" key="3">
    <source>
        <dbReference type="ARBA" id="ARBA00022692"/>
    </source>
</evidence>
<dbReference type="PANTHER" id="PTHR14969:SF62">
    <property type="entry name" value="DECAPRENYLPHOSPHORYL-5-PHOSPHORIBOSE PHOSPHATASE RV3807C-RELATED"/>
    <property type="match status" value="1"/>
</dbReference>
<dbReference type="KEGG" id="ppel:H6H00_23695"/>
<organism evidence="8 9">
    <name type="scientific">Pseudonocardia petroleophila</name>
    <dbReference type="NCBI Taxonomy" id="37331"/>
    <lineage>
        <taxon>Bacteria</taxon>
        <taxon>Bacillati</taxon>
        <taxon>Actinomycetota</taxon>
        <taxon>Actinomycetes</taxon>
        <taxon>Pseudonocardiales</taxon>
        <taxon>Pseudonocardiaceae</taxon>
        <taxon>Pseudonocardia</taxon>
    </lineage>
</organism>
<dbReference type="Pfam" id="PF01569">
    <property type="entry name" value="PAP2"/>
    <property type="match status" value="1"/>
</dbReference>
<dbReference type="Pfam" id="PF00781">
    <property type="entry name" value="DAGK_cat"/>
    <property type="match status" value="1"/>
</dbReference>
<feature type="domain" description="DAGKc" evidence="7">
    <location>
        <begin position="197"/>
        <end position="292"/>
    </location>
</feature>
<dbReference type="InterPro" id="IPR017438">
    <property type="entry name" value="ATP-NAD_kinase_N"/>
</dbReference>
<dbReference type="GO" id="GO:0016301">
    <property type="term" value="F:kinase activity"/>
    <property type="evidence" value="ECO:0007669"/>
    <property type="project" value="InterPro"/>
</dbReference>
<dbReference type="SMART" id="SM00046">
    <property type="entry name" value="DAGKc"/>
    <property type="match status" value="1"/>
</dbReference>
<dbReference type="SMART" id="SM00014">
    <property type="entry name" value="acidPPc"/>
    <property type="match status" value="1"/>
</dbReference>
<dbReference type="Gene3D" id="3.40.50.10330">
    <property type="entry name" value="Probable inorganic polyphosphate/atp-NAD kinase, domain 1"/>
    <property type="match status" value="1"/>
</dbReference>
<name>A0A7G7MSP5_9PSEU</name>
<dbReference type="GO" id="GO:0016787">
    <property type="term" value="F:hydrolase activity"/>
    <property type="evidence" value="ECO:0007669"/>
    <property type="project" value="UniProtKB-KW"/>
</dbReference>
<protein>
    <submittedName>
        <fullName evidence="8">Phosphatase PAP2 family protein</fullName>
    </submittedName>
</protein>
<evidence type="ECO:0000256" key="6">
    <source>
        <dbReference type="ARBA" id="ARBA00023136"/>
    </source>
</evidence>
<dbReference type="SUPFAM" id="SSF48317">
    <property type="entry name" value="Acid phosphatase/Vanadium-dependent haloperoxidase"/>
    <property type="match status" value="1"/>
</dbReference>
<evidence type="ECO:0000259" key="7">
    <source>
        <dbReference type="PROSITE" id="PS50146"/>
    </source>
</evidence>
<keyword evidence="2" id="KW-1003">Cell membrane</keyword>
<dbReference type="SUPFAM" id="SSF111331">
    <property type="entry name" value="NAD kinase/diacylglycerol kinase-like"/>
    <property type="match status" value="1"/>
</dbReference>
<dbReference type="PANTHER" id="PTHR14969">
    <property type="entry name" value="SPHINGOSINE-1-PHOSPHATE PHOSPHOHYDROLASE"/>
    <property type="match status" value="1"/>
</dbReference>
<evidence type="ECO:0000256" key="5">
    <source>
        <dbReference type="ARBA" id="ARBA00022989"/>
    </source>
</evidence>
<keyword evidence="6" id="KW-0472">Membrane</keyword>
<dbReference type="Gene3D" id="2.60.200.40">
    <property type="match status" value="1"/>
</dbReference>
<keyword evidence="4" id="KW-0378">Hydrolase</keyword>
<proteinExistence type="predicted"/>
<comment type="subcellular location">
    <subcellularLocation>
        <location evidence="1">Cell membrane</location>
        <topology evidence="1">Multi-pass membrane protein</topology>
    </subcellularLocation>
</comment>
<dbReference type="Gene3D" id="1.20.144.10">
    <property type="entry name" value="Phosphatidic acid phosphatase type 2/haloperoxidase"/>
    <property type="match status" value="1"/>
</dbReference>
<evidence type="ECO:0000256" key="2">
    <source>
        <dbReference type="ARBA" id="ARBA00022475"/>
    </source>
</evidence>
<accession>A0A7G7MSP5</accession>
<dbReference type="InterPro" id="IPR000326">
    <property type="entry name" value="PAP2/HPO"/>
</dbReference>
<dbReference type="InterPro" id="IPR036938">
    <property type="entry name" value="PAP2/HPO_sf"/>
</dbReference>
<dbReference type="PROSITE" id="PS50146">
    <property type="entry name" value="DAGK"/>
    <property type="match status" value="1"/>
</dbReference>
<evidence type="ECO:0000313" key="9">
    <source>
        <dbReference type="Proteomes" id="UP000515728"/>
    </source>
</evidence>
<sequence length="477" mass="51141">MKALSTAANHSLLWFAVAGLLAARRGSSRKAALRGLFSIAVASTSANAVLKPLLPRRRPAASELPAYQKLADPPTSSSFPSGHAASAAAFATAVAMESPKLGLAVAPLAATVAYSRVHVGVHWTSDVVAGAAVGTGVALLSRRWWPVRLTDEARARPLDAVPVLSGGEGLVIVSNQRSGDPEHDPAADLEEAFPRAVVVRAEPDRDLDEQLDAAVEAAGDRVRAIGAAGGDGTVAAAAAVAGRRRLPFVVVPTGTLNHFARDVGVYDLQEAVDATAAGEAVAVDLAVVEVHPGPDSEAVVRTRCFLNTASLGSYPDLVRLREQWQPRWGKWPAFAAALVVVLRRAEPVGVRIEGRWTKVWFLFVGNGPYHPRGMVPAWRPTLDSGLLDVRWLRADVRFSRLRAVAALLLGALDHSRVYGQREVPEFDVQLSVPGMLATDGEVVEEAGHYTFRVAKEPIEVYRRREENWTGRDRPFLP</sequence>
<gene>
    <name evidence="8" type="ORF">H6H00_23695</name>
</gene>
<keyword evidence="3" id="KW-0812">Transmembrane</keyword>
<dbReference type="CDD" id="cd01610">
    <property type="entry name" value="PAP2_like"/>
    <property type="match status" value="1"/>
</dbReference>
<reference evidence="8 9" key="1">
    <citation type="submission" date="2020-08" db="EMBL/GenBank/DDBJ databases">
        <authorList>
            <person name="Mo P."/>
        </authorList>
    </citation>
    <scope>NUCLEOTIDE SEQUENCE [LARGE SCALE GENOMIC DNA]</scope>
    <source>
        <strain evidence="8 9">CGMCC 4.1532</strain>
    </source>
</reference>
<dbReference type="AlphaFoldDB" id="A0A7G7MSP5"/>